<sequence>MFSNRDADPALERDDAWQKLDRPLRRILPRSLMGRSMLIVLIPLLVTQAIALGLFYGTYLNVVSRRLSDGVTGEISLVIAMIEHTSSGAERALILQDASSRTQLGFSFHPAETLSRHGTNHVLGPMDDDFARSIQQTLGSSYDVDWSGAPQTVRASIQLPQGVMVVMVPAKRLNIGPIWLFVVWAVSSSILLFLIAGLFMRNQVRAIRRLGHAAELFGMGRDQGPIRPQGAREVRQAAVAFNRMQARVNRFVAQRTAVLAGVSHDLRTPLTRLRLTVAMIPTFGPIRAESLKPDLADMVADIEDMERLIGSYLSFARGEGAEDPVLTDLRGMLEDVAAATLRAGGHVLGVEGREGVEAVVRPDALRRVLTNLAENARRHGGAMRFSLREGTRNIEIAVEDNGPGLSASRRAAISELNGTSGSQDGQSGGLGLTIVRDIIHAHGGSIRLMDSPLGGLGVLLSLPK</sequence>
<dbReference type="CDD" id="cd00075">
    <property type="entry name" value="HATPase"/>
    <property type="match status" value="1"/>
</dbReference>
<comment type="subcellular location">
    <subcellularLocation>
        <location evidence="2">Cell inner membrane</location>
        <topology evidence="2">Multi-pass membrane protein</topology>
    </subcellularLocation>
</comment>
<dbReference type="GO" id="GO:0005524">
    <property type="term" value="F:ATP binding"/>
    <property type="evidence" value="ECO:0007669"/>
    <property type="project" value="UniProtKB-KW"/>
</dbReference>
<dbReference type="Gene3D" id="1.10.287.130">
    <property type="match status" value="1"/>
</dbReference>
<evidence type="ECO:0000256" key="13">
    <source>
        <dbReference type="ARBA" id="ARBA00023012"/>
    </source>
</evidence>
<dbReference type="SMART" id="SM00387">
    <property type="entry name" value="HATPase_c"/>
    <property type="match status" value="1"/>
</dbReference>
<organism evidence="15 16">
    <name type="scientific">Gluconobacter albidus</name>
    <dbReference type="NCBI Taxonomy" id="318683"/>
    <lineage>
        <taxon>Bacteria</taxon>
        <taxon>Pseudomonadati</taxon>
        <taxon>Pseudomonadota</taxon>
        <taxon>Alphaproteobacteria</taxon>
        <taxon>Acetobacterales</taxon>
        <taxon>Acetobacteraceae</taxon>
        <taxon>Gluconobacter</taxon>
    </lineage>
</organism>
<evidence type="ECO:0000256" key="6">
    <source>
        <dbReference type="ARBA" id="ARBA00022553"/>
    </source>
</evidence>
<evidence type="ECO:0000256" key="4">
    <source>
        <dbReference type="ARBA" id="ARBA00022475"/>
    </source>
</evidence>
<dbReference type="KEGG" id="gal:A0U94_07600"/>
<dbReference type="InterPro" id="IPR036097">
    <property type="entry name" value="HisK_dim/P_sf"/>
</dbReference>
<dbReference type="SUPFAM" id="SSF47384">
    <property type="entry name" value="Homodimeric domain of signal transducing histidine kinase"/>
    <property type="match status" value="1"/>
</dbReference>
<accession>A0A149TG38</accession>
<evidence type="ECO:0000256" key="1">
    <source>
        <dbReference type="ARBA" id="ARBA00000085"/>
    </source>
</evidence>
<evidence type="ECO:0000313" key="15">
    <source>
        <dbReference type="EMBL" id="KXV46637.1"/>
    </source>
</evidence>
<dbReference type="STRING" id="318683.A0U94_07600"/>
<keyword evidence="6" id="KW-0597">Phosphoprotein</keyword>
<evidence type="ECO:0000256" key="2">
    <source>
        <dbReference type="ARBA" id="ARBA00004429"/>
    </source>
</evidence>
<dbReference type="CDD" id="cd00082">
    <property type="entry name" value="HisKA"/>
    <property type="match status" value="1"/>
</dbReference>
<dbReference type="EC" id="2.7.13.3" evidence="3"/>
<comment type="caution">
    <text evidence="15">The sequence shown here is derived from an EMBL/GenBank/DDBJ whole genome shotgun (WGS) entry which is preliminary data.</text>
</comment>
<dbReference type="OrthoDB" id="9804645at2"/>
<dbReference type="SMART" id="SM00388">
    <property type="entry name" value="HisKA"/>
    <property type="match status" value="1"/>
</dbReference>
<keyword evidence="4" id="KW-1003">Cell membrane</keyword>
<evidence type="ECO:0000256" key="7">
    <source>
        <dbReference type="ARBA" id="ARBA00022679"/>
    </source>
</evidence>
<dbReference type="GO" id="GO:0005886">
    <property type="term" value="C:plasma membrane"/>
    <property type="evidence" value="ECO:0007669"/>
    <property type="project" value="UniProtKB-SubCell"/>
</dbReference>
<keyword evidence="10" id="KW-0418">Kinase</keyword>
<dbReference type="GO" id="GO:0000155">
    <property type="term" value="F:phosphorelay sensor kinase activity"/>
    <property type="evidence" value="ECO:0007669"/>
    <property type="project" value="InterPro"/>
</dbReference>
<proteinExistence type="predicted"/>
<dbReference type="PROSITE" id="PS50109">
    <property type="entry name" value="HIS_KIN"/>
    <property type="match status" value="1"/>
</dbReference>
<dbReference type="InterPro" id="IPR005467">
    <property type="entry name" value="His_kinase_dom"/>
</dbReference>
<dbReference type="PATRIC" id="fig|318683.6.peg.2675"/>
<keyword evidence="14" id="KW-0472">Membrane</keyword>
<dbReference type="Pfam" id="PF00672">
    <property type="entry name" value="HAMP"/>
    <property type="match status" value="1"/>
</dbReference>
<evidence type="ECO:0000256" key="14">
    <source>
        <dbReference type="ARBA" id="ARBA00023136"/>
    </source>
</evidence>
<dbReference type="PROSITE" id="PS50885">
    <property type="entry name" value="HAMP"/>
    <property type="match status" value="1"/>
</dbReference>
<dbReference type="InterPro" id="IPR003660">
    <property type="entry name" value="HAMP_dom"/>
</dbReference>
<dbReference type="Pfam" id="PF02518">
    <property type="entry name" value="HATPase_c"/>
    <property type="match status" value="1"/>
</dbReference>
<name>A0A149TG38_9PROT</name>
<keyword evidence="11" id="KW-0067">ATP-binding</keyword>
<evidence type="ECO:0000256" key="9">
    <source>
        <dbReference type="ARBA" id="ARBA00022741"/>
    </source>
</evidence>
<comment type="catalytic activity">
    <reaction evidence="1">
        <text>ATP + protein L-histidine = ADP + protein N-phospho-L-histidine.</text>
        <dbReference type="EC" id="2.7.13.3"/>
    </reaction>
</comment>
<gene>
    <name evidence="15" type="ORF">AD945_13685</name>
</gene>
<dbReference type="EMBL" id="LHZR01000112">
    <property type="protein sequence ID" value="KXV46637.1"/>
    <property type="molecule type" value="Genomic_DNA"/>
</dbReference>
<evidence type="ECO:0000256" key="11">
    <source>
        <dbReference type="ARBA" id="ARBA00022840"/>
    </source>
</evidence>
<dbReference type="SUPFAM" id="SSF55874">
    <property type="entry name" value="ATPase domain of HSP90 chaperone/DNA topoisomerase II/histidine kinase"/>
    <property type="match status" value="1"/>
</dbReference>
<keyword evidence="7" id="KW-0808">Transferase</keyword>
<keyword evidence="12" id="KW-1133">Transmembrane helix</keyword>
<evidence type="ECO:0000256" key="12">
    <source>
        <dbReference type="ARBA" id="ARBA00022989"/>
    </source>
</evidence>
<dbReference type="Proteomes" id="UP000075636">
    <property type="component" value="Unassembled WGS sequence"/>
</dbReference>
<dbReference type="SMART" id="SM00304">
    <property type="entry name" value="HAMP"/>
    <property type="match status" value="1"/>
</dbReference>
<dbReference type="PANTHER" id="PTHR44936:SF5">
    <property type="entry name" value="SENSOR HISTIDINE KINASE ENVZ"/>
    <property type="match status" value="1"/>
</dbReference>
<protein>
    <recommendedName>
        <fullName evidence="3">histidine kinase</fullName>
        <ecNumber evidence="3">2.7.13.3</ecNumber>
    </recommendedName>
</protein>
<keyword evidence="8" id="KW-0812">Transmembrane</keyword>
<keyword evidence="13" id="KW-0902">Two-component regulatory system</keyword>
<dbReference type="InterPro" id="IPR036890">
    <property type="entry name" value="HATPase_C_sf"/>
</dbReference>
<evidence type="ECO:0000256" key="10">
    <source>
        <dbReference type="ARBA" id="ARBA00022777"/>
    </source>
</evidence>
<dbReference type="InterPro" id="IPR003661">
    <property type="entry name" value="HisK_dim/P_dom"/>
</dbReference>
<evidence type="ECO:0000256" key="8">
    <source>
        <dbReference type="ARBA" id="ARBA00022692"/>
    </source>
</evidence>
<keyword evidence="5" id="KW-0997">Cell inner membrane</keyword>
<dbReference type="AlphaFoldDB" id="A0A149TG38"/>
<evidence type="ECO:0000256" key="3">
    <source>
        <dbReference type="ARBA" id="ARBA00012438"/>
    </source>
</evidence>
<dbReference type="RefSeq" id="WP_062109636.1">
    <property type="nucleotide sequence ID" value="NZ_CP014689.1"/>
</dbReference>
<keyword evidence="9" id="KW-0547">Nucleotide-binding</keyword>
<dbReference type="Pfam" id="PF00512">
    <property type="entry name" value="HisKA"/>
    <property type="match status" value="1"/>
</dbReference>
<evidence type="ECO:0000256" key="5">
    <source>
        <dbReference type="ARBA" id="ARBA00022519"/>
    </source>
</evidence>
<evidence type="ECO:0000313" key="16">
    <source>
        <dbReference type="Proteomes" id="UP000075636"/>
    </source>
</evidence>
<dbReference type="InterPro" id="IPR003594">
    <property type="entry name" value="HATPase_dom"/>
</dbReference>
<dbReference type="InterPro" id="IPR050980">
    <property type="entry name" value="2C_sensor_his_kinase"/>
</dbReference>
<dbReference type="Gene3D" id="3.30.565.10">
    <property type="entry name" value="Histidine kinase-like ATPase, C-terminal domain"/>
    <property type="match status" value="1"/>
</dbReference>
<reference evidence="15 16" key="1">
    <citation type="submission" date="2015-06" db="EMBL/GenBank/DDBJ databases">
        <title>Improved classification and identification of acetic acid bacteria using matrix-assisted laser desorption/ionization time-of-flight mass spectrometry; Gluconobacter nephelii and Gluconobacter uchimurae are later heterotypic synonyms of Gluconobacter japonicus and Gluconobacter oxydans, respectively.</title>
        <authorList>
            <person name="Li L."/>
            <person name="Cleenwerck I."/>
            <person name="De Vuyst L."/>
            <person name="Vandamme P."/>
        </authorList>
    </citation>
    <scope>NUCLEOTIDE SEQUENCE [LARGE SCALE GENOMIC DNA]</scope>
    <source>
        <strain evidence="15 16">LMG 1768</strain>
    </source>
</reference>
<dbReference type="PANTHER" id="PTHR44936">
    <property type="entry name" value="SENSOR PROTEIN CREC"/>
    <property type="match status" value="1"/>
</dbReference>